<keyword evidence="1 2" id="KW-0378">Hydrolase</keyword>
<dbReference type="EMBL" id="LZZI01000024">
    <property type="protein sequence ID" value="OOM62354.1"/>
    <property type="molecule type" value="Genomic_DNA"/>
</dbReference>
<organism evidence="2 3">
    <name type="scientific">Clostridium beijerinckii</name>
    <name type="common">Clostridium MP</name>
    <dbReference type="NCBI Taxonomy" id="1520"/>
    <lineage>
        <taxon>Bacteria</taxon>
        <taxon>Bacillati</taxon>
        <taxon>Bacillota</taxon>
        <taxon>Clostridia</taxon>
        <taxon>Eubacteriales</taxon>
        <taxon>Clostridiaceae</taxon>
        <taxon>Clostridium</taxon>
    </lineage>
</organism>
<gene>
    <name evidence="2" type="primary">yteR</name>
    <name evidence="2" type="ORF">CLBCK_17840</name>
</gene>
<dbReference type="InterPro" id="IPR052043">
    <property type="entry name" value="PolySaccharide_Degr_Enz"/>
</dbReference>
<dbReference type="RefSeq" id="WP_077838443.1">
    <property type="nucleotide sequence ID" value="NZ_JABTAE010000001.1"/>
</dbReference>
<proteinExistence type="predicted"/>
<accession>A0A1S8SAG4</accession>
<dbReference type="PANTHER" id="PTHR33886:SF8">
    <property type="entry name" value="UNSATURATED RHAMNOGALACTURONAN HYDROLASE (EUROFUNG)"/>
    <property type="match status" value="1"/>
</dbReference>
<dbReference type="InterPro" id="IPR012341">
    <property type="entry name" value="6hp_glycosidase-like_sf"/>
</dbReference>
<dbReference type="InterPro" id="IPR008928">
    <property type="entry name" value="6-hairpin_glycosidase_sf"/>
</dbReference>
<dbReference type="AlphaFoldDB" id="A0A1S8SAG4"/>
<dbReference type="InterPro" id="IPR010905">
    <property type="entry name" value="Glyco_hydro_88"/>
</dbReference>
<name>A0A1S8SAG4_CLOBE</name>
<evidence type="ECO:0000256" key="1">
    <source>
        <dbReference type="ARBA" id="ARBA00022801"/>
    </source>
</evidence>
<dbReference type="GO" id="GO:0102211">
    <property type="term" value="F:unsaturated rhamnogalacturonyl hydrolase activity"/>
    <property type="evidence" value="ECO:0007669"/>
    <property type="project" value="UniProtKB-EC"/>
</dbReference>
<evidence type="ECO:0000313" key="3">
    <source>
        <dbReference type="Proteomes" id="UP000190973"/>
    </source>
</evidence>
<sequence length="361" mass="41918">MRDYGKWMADSIIAKDINLTDHWGYEYGLTLDGVAEVWKKTGEKKYLDFIIKTMDHFIQEDGTINGYMLDEYNIDHLNNGKILITLYDETRNEKYKKALDSLRKQIDTHPRTNEGVFWHKNIYPHQIWLDGLYMGATFYAKYIKEFGQVSEFDDVAKQFIICEKNLKDEKTGLLYHAWDESREQIWADKETGLSPHFWGRSMGWYVMALVDTIEVFPQDHKDRERLIDILKDCINALLKVQDKSSHVWYQILDQGDRKGNYLEASGSSMIVYTLLKGVRKGYLSENLKEVAKESYKGLIDEFILETREGLINLNKICYVAGLGGVDKRDGSFAYYISEPIISNEPKGLGPFILASSEYQLI</sequence>
<dbReference type="EC" id="3.2.1.172" evidence="2"/>
<evidence type="ECO:0000313" key="2">
    <source>
        <dbReference type="EMBL" id="OOM62354.1"/>
    </source>
</evidence>
<dbReference type="SUPFAM" id="SSF48208">
    <property type="entry name" value="Six-hairpin glycosidases"/>
    <property type="match status" value="1"/>
</dbReference>
<keyword evidence="2" id="KW-0326">Glycosidase</keyword>
<dbReference type="Pfam" id="PF07470">
    <property type="entry name" value="Glyco_hydro_88"/>
    <property type="match status" value="1"/>
</dbReference>
<protein>
    <submittedName>
        <fullName evidence="2">Unsaturated rhamnogalacturonyl hydrolase YteR</fullName>
        <ecNumber evidence="2">3.2.1.172</ecNumber>
    </submittedName>
</protein>
<dbReference type="PANTHER" id="PTHR33886">
    <property type="entry name" value="UNSATURATED RHAMNOGALACTURONAN HYDROLASE (EUROFUNG)"/>
    <property type="match status" value="1"/>
</dbReference>
<dbReference type="Proteomes" id="UP000190973">
    <property type="component" value="Unassembled WGS sequence"/>
</dbReference>
<reference evidence="2 3" key="1">
    <citation type="submission" date="2016-05" db="EMBL/GenBank/DDBJ databases">
        <title>Microbial solvent formation.</title>
        <authorList>
            <person name="Poehlein A."/>
            <person name="Montoya Solano J.D."/>
            <person name="Flitsch S."/>
            <person name="Krabben P."/>
            <person name="Duerre P."/>
            <person name="Daniel R."/>
        </authorList>
    </citation>
    <scope>NUCLEOTIDE SEQUENCE [LARGE SCALE GENOMIC DNA]</scope>
    <source>
        <strain evidence="2 3">DSM 53</strain>
    </source>
</reference>
<dbReference type="GO" id="GO:0005975">
    <property type="term" value="P:carbohydrate metabolic process"/>
    <property type="evidence" value="ECO:0007669"/>
    <property type="project" value="InterPro"/>
</dbReference>
<comment type="caution">
    <text evidence="2">The sequence shown here is derived from an EMBL/GenBank/DDBJ whole genome shotgun (WGS) entry which is preliminary data.</text>
</comment>
<dbReference type="Gene3D" id="1.50.10.10">
    <property type="match status" value="1"/>
</dbReference>